<dbReference type="Gene3D" id="2.170.130.30">
    <property type="match status" value="1"/>
</dbReference>
<feature type="domain" description="Transcobalamin-like C-terminal" evidence="1">
    <location>
        <begin position="76"/>
        <end position="133"/>
    </location>
</feature>
<dbReference type="STRING" id="29364.SAMN04487772_102135"/>
<proteinExistence type="predicted"/>
<accession>A0A1H9YP65</accession>
<dbReference type="Pfam" id="PF14478">
    <property type="entry name" value="DUF4430"/>
    <property type="match status" value="1"/>
</dbReference>
<dbReference type="EMBL" id="FOHN01000002">
    <property type="protein sequence ID" value="SES70923.1"/>
    <property type="molecule type" value="Genomic_DNA"/>
</dbReference>
<protein>
    <recommendedName>
        <fullName evidence="1">Transcobalamin-like C-terminal domain-containing protein</fullName>
    </recommendedName>
</protein>
<evidence type="ECO:0000259" key="1">
    <source>
        <dbReference type="Pfam" id="PF14478"/>
    </source>
</evidence>
<gene>
    <name evidence="2" type="ORF">SAMN04487772_102135</name>
</gene>
<dbReference type="AlphaFoldDB" id="A0A1H9YP65"/>
<sequence>MDKRKSLKWELAVSAALLAAAILAAILVGGNFKQKGNVSGQSSFQVQVQIVNDAESYNKNYKFKTKEKTLGDLLVKEDLITYKDSEYGKFITAADGMEADESKEQWWNVEVNGEASQTGIDGIQIKDGDKYTLTMMTGY</sequence>
<keyword evidence="3" id="KW-1185">Reference proteome</keyword>
<dbReference type="Proteomes" id="UP000199800">
    <property type="component" value="Unassembled WGS sequence"/>
</dbReference>
<reference evidence="2 3" key="1">
    <citation type="submission" date="2016-10" db="EMBL/GenBank/DDBJ databases">
        <authorList>
            <person name="de Groot N.N."/>
        </authorList>
    </citation>
    <scope>NUCLEOTIDE SEQUENCE [LARGE SCALE GENOMIC DNA]</scope>
    <source>
        <strain evidence="2 3">DSM 1801</strain>
    </source>
</reference>
<dbReference type="OrthoDB" id="1906526at2"/>
<evidence type="ECO:0000313" key="3">
    <source>
        <dbReference type="Proteomes" id="UP000199800"/>
    </source>
</evidence>
<evidence type="ECO:0000313" key="2">
    <source>
        <dbReference type="EMBL" id="SES70923.1"/>
    </source>
</evidence>
<organism evidence="2 3">
    <name type="scientific">[Clostridium] polysaccharolyticum</name>
    <dbReference type="NCBI Taxonomy" id="29364"/>
    <lineage>
        <taxon>Bacteria</taxon>
        <taxon>Bacillati</taxon>
        <taxon>Bacillota</taxon>
        <taxon>Clostridia</taxon>
        <taxon>Lachnospirales</taxon>
        <taxon>Lachnospiraceae</taxon>
    </lineage>
</organism>
<name>A0A1H9YP65_9FIRM</name>
<dbReference type="InterPro" id="IPR027954">
    <property type="entry name" value="Transcobalamin-like_C"/>
</dbReference>
<dbReference type="RefSeq" id="WP_092475617.1">
    <property type="nucleotide sequence ID" value="NZ_FOHN01000002.1"/>
</dbReference>